<dbReference type="RefSeq" id="WP_171469052.1">
    <property type="nucleotide sequence ID" value="NZ_CP053452.2"/>
</dbReference>
<feature type="transmembrane region" description="Helical" evidence="1">
    <location>
        <begin position="375"/>
        <end position="394"/>
    </location>
</feature>
<accession>A0A6M5YHG8</accession>
<protein>
    <recommendedName>
        <fullName evidence="4">O-antigen ligase domain-containing protein</fullName>
    </recommendedName>
</protein>
<keyword evidence="1" id="KW-0812">Transmembrane</keyword>
<feature type="transmembrane region" description="Helical" evidence="1">
    <location>
        <begin position="197"/>
        <end position="220"/>
    </location>
</feature>
<evidence type="ECO:0000313" key="2">
    <source>
        <dbReference type="EMBL" id="QJW92703.1"/>
    </source>
</evidence>
<gene>
    <name evidence="2" type="ORF">FTUN_0200</name>
</gene>
<feature type="transmembrane region" description="Helical" evidence="1">
    <location>
        <begin position="6"/>
        <end position="23"/>
    </location>
</feature>
<dbReference type="AlphaFoldDB" id="A0A6M5YHG8"/>
<organism evidence="2 3">
    <name type="scientific">Frigoriglobus tundricola</name>
    <dbReference type="NCBI Taxonomy" id="2774151"/>
    <lineage>
        <taxon>Bacteria</taxon>
        <taxon>Pseudomonadati</taxon>
        <taxon>Planctomycetota</taxon>
        <taxon>Planctomycetia</taxon>
        <taxon>Gemmatales</taxon>
        <taxon>Gemmataceae</taxon>
        <taxon>Frigoriglobus</taxon>
    </lineage>
</organism>
<evidence type="ECO:0000256" key="1">
    <source>
        <dbReference type="SAM" id="Phobius"/>
    </source>
</evidence>
<proteinExistence type="predicted"/>
<keyword evidence="3" id="KW-1185">Reference proteome</keyword>
<dbReference type="EMBL" id="CP053452">
    <property type="protein sequence ID" value="QJW92703.1"/>
    <property type="molecule type" value="Genomic_DNA"/>
</dbReference>
<feature type="transmembrane region" description="Helical" evidence="1">
    <location>
        <begin position="276"/>
        <end position="293"/>
    </location>
</feature>
<dbReference type="Proteomes" id="UP000503447">
    <property type="component" value="Chromosome"/>
</dbReference>
<evidence type="ECO:0008006" key="4">
    <source>
        <dbReference type="Google" id="ProtNLM"/>
    </source>
</evidence>
<dbReference type="KEGG" id="ftj:FTUN_0200"/>
<sequence length="460" mass="49924">MADFTPILVVIWVVVMLGVFPSFTPHRGILFIVLGGTLFLPQLRAEIALGPLHFNKFHAISYAALFSALMYDSERVLSWRPQWFDTAALIWCLCPLPSVMTNDPPPDGSSSLRDAFAQTWGQIASYGIPYLLGRVYFTERAKLRDLALGVVLAAAVYAPLCLYEARMSPQLHARVFGYAQHDFAQTIRFGGYRPMVFLPHGLAVAMFMTSGTLIACWMWWSGGLRSPVGEGGEVNKRLEVLPFLLGPTTVMLKSTGALGLGLVGGAVLVLGRLTGLRVWLVALALLPPVYVAVRATGTWSGESLVTAVGENIEEDRARSLEFRFINEDLLVAKALERPLFGWGGWGRNRVYDEETGGDSSTTDGLWIIVLGDRGLVGLIALGGVLLIPVVRFAYLFPAATWSTRSVAPVAACAVVVALWTIDCLPNGMVLPIYVMMAGAISGADPAEFAEPDGEPQPRSH</sequence>
<evidence type="ECO:0000313" key="3">
    <source>
        <dbReference type="Proteomes" id="UP000503447"/>
    </source>
</evidence>
<feature type="transmembrane region" description="Helical" evidence="1">
    <location>
        <begin position="240"/>
        <end position="269"/>
    </location>
</feature>
<name>A0A6M5YHG8_9BACT</name>
<feature type="transmembrane region" description="Helical" evidence="1">
    <location>
        <begin position="146"/>
        <end position="165"/>
    </location>
</feature>
<keyword evidence="1" id="KW-1133">Transmembrane helix</keyword>
<keyword evidence="1" id="KW-0472">Membrane</keyword>
<reference evidence="3" key="1">
    <citation type="submission" date="2020-05" db="EMBL/GenBank/DDBJ databases">
        <title>Frigoriglobus tundricola gen. nov., sp. nov., a psychrotolerant cellulolytic planctomycete of the family Gemmataceae with two divergent copies of 16S rRNA gene.</title>
        <authorList>
            <person name="Kulichevskaya I.S."/>
            <person name="Ivanova A.A."/>
            <person name="Naumoff D.G."/>
            <person name="Beletsky A.V."/>
            <person name="Rijpstra W.I.C."/>
            <person name="Sinninghe Damste J.S."/>
            <person name="Mardanov A.V."/>
            <person name="Ravin N.V."/>
            <person name="Dedysh S.N."/>
        </authorList>
    </citation>
    <scope>NUCLEOTIDE SEQUENCE [LARGE SCALE GENOMIC DNA]</scope>
    <source>
        <strain evidence="3">PL17</strain>
    </source>
</reference>